<feature type="domain" description="F-box" evidence="1">
    <location>
        <begin position="5"/>
        <end position="45"/>
    </location>
</feature>
<proteinExistence type="predicted"/>
<sequence length="72" mass="8299">LQDNISDLSTDCLLDVFSRLSRSELCEVSTVSKRMHELTSDKSLDHIKWEGGELRILQISDIDQDGRWIVDH</sequence>
<evidence type="ECO:0000259" key="1">
    <source>
        <dbReference type="Pfam" id="PF00646"/>
    </source>
</evidence>
<organism evidence="2 3">
    <name type="scientific">Pristionchus mayeri</name>
    <dbReference type="NCBI Taxonomy" id="1317129"/>
    <lineage>
        <taxon>Eukaryota</taxon>
        <taxon>Metazoa</taxon>
        <taxon>Ecdysozoa</taxon>
        <taxon>Nematoda</taxon>
        <taxon>Chromadorea</taxon>
        <taxon>Rhabditida</taxon>
        <taxon>Rhabditina</taxon>
        <taxon>Diplogasteromorpha</taxon>
        <taxon>Diplogasteroidea</taxon>
        <taxon>Neodiplogasteridae</taxon>
        <taxon>Pristionchus</taxon>
    </lineage>
</organism>
<dbReference type="InterPro" id="IPR036047">
    <property type="entry name" value="F-box-like_dom_sf"/>
</dbReference>
<dbReference type="EMBL" id="BTRK01000003">
    <property type="protein sequence ID" value="GMR44449.1"/>
    <property type="molecule type" value="Genomic_DNA"/>
</dbReference>
<protein>
    <recommendedName>
        <fullName evidence="1">F-box domain-containing protein</fullName>
    </recommendedName>
</protein>
<comment type="caution">
    <text evidence="2">The sequence shown here is derived from an EMBL/GenBank/DDBJ whole genome shotgun (WGS) entry which is preliminary data.</text>
</comment>
<keyword evidence="3" id="KW-1185">Reference proteome</keyword>
<dbReference type="CDD" id="cd09917">
    <property type="entry name" value="F-box_SF"/>
    <property type="match status" value="1"/>
</dbReference>
<accession>A0AAN5CH75</accession>
<feature type="non-terminal residue" evidence="2">
    <location>
        <position position="1"/>
    </location>
</feature>
<dbReference type="AlphaFoldDB" id="A0AAN5CH75"/>
<dbReference type="Pfam" id="PF00646">
    <property type="entry name" value="F-box"/>
    <property type="match status" value="1"/>
</dbReference>
<dbReference type="Gene3D" id="1.20.1280.50">
    <property type="match status" value="1"/>
</dbReference>
<dbReference type="SUPFAM" id="SSF81383">
    <property type="entry name" value="F-box domain"/>
    <property type="match status" value="1"/>
</dbReference>
<evidence type="ECO:0000313" key="3">
    <source>
        <dbReference type="Proteomes" id="UP001328107"/>
    </source>
</evidence>
<name>A0AAN5CH75_9BILA</name>
<evidence type="ECO:0000313" key="2">
    <source>
        <dbReference type="EMBL" id="GMR44449.1"/>
    </source>
</evidence>
<reference evidence="3" key="1">
    <citation type="submission" date="2022-10" db="EMBL/GenBank/DDBJ databases">
        <title>Genome assembly of Pristionchus species.</title>
        <authorList>
            <person name="Yoshida K."/>
            <person name="Sommer R.J."/>
        </authorList>
    </citation>
    <scope>NUCLEOTIDE SEQUENCE [LARGE SCALE GENOMIC DNA]</scope>
    <source>
        <strain evidence="3">RS5460</strain>
    </source>
</reference>
<gene>
    <name evidence="2" type="ORF">PMAYCL1PPCAC_14644</name>
</gene>
<dbReference type="InterPro" id="IPR001810">
    <property type="entry name" value="F-box_dom"/>
</dbReference>
<dbReference type="Proteomes" id="UP001328107">
    <property type="component" value="Unassembled WGS sequence"/>
</dbReference>